<gene>
    <name evidence="12" type="ORF">HANVADRAFT_51870</name>
</gene>
<evidence type="ECO:0000256" key="5">
    <source>
        <dbReference type="ARBA" id="ARBA00022853"/>
    </source>
</evidence>
<dbReference type="GO" id="GO:0005634">
    <property type="term" value="C:nucleus"/>
    <property type="evidence" value="ECO:0007669"/>
    <property type="project" value="UniProtKB-SubCell"/>
</dbReference>
<keyword evidence="7 10" id="KW-0010">Activator</keyword>
<comment type="subcellular location">
    <subcellularLocation>
        <location evidence="1 10">Nucleus</location>
    </subcellularLocation>
</comment>
<evidence type="ECO:0000313" key="13">
    <source>
        <dbReference type="Proteomes" id="UP000092321"/>
    </source>
</evidence>
<keyword evidence="6" id="KW-0805">Transcription regulation</keyword>
<dbReference type="GO" id="GO:0008270">
    <property type="term" value="F:zinc ion binding"/>
    <property type="evidence" value="ECO:0007669"/>
    <property type="project" value="UniProtKB-KW"/>
</dbReference>
<evidence type="ECO:0000256" key="6">
    <source>
        <dbReference type="ARBA" id="ARBA00023015"/>
    </source>
</evidence>
<reference evidence="13" key="1">
    <citation type="journal article" date="2016" name="Proc. Natl. Acad. Sci. U.S.A.">
        <title>Comparative genomics of biotechnologically important yeasts.</title>
        <authorList>
            <person name="Riley R."/>
            <person name="Haridas S."/>
            <person name="Wolfe K.H."/>
            <person name="Lopes M.R."/>
            <person name="Hittinger C.T."/>
            <person name="Goeker M."/>
            <person name="Salamov A.A."/>
            <person name="Wisecaver J.H."/>
            <person name="Long T.M."/>
            <person name="Calvey C.H."/>
            <person name="Aerts A.L."/>
            <person name="Barry K.W."/>
            <person name="Choi C."/>
            <person name="Clum A."/>
            <person name="Coughlan A.Y."/>
            <person name="Deshpande S."/>
            <person name="Douglass A.P."/>
            <person name="Hanson S.J."/>
            <person name="Klenk H.-P."/>
            <person name="LaButti K.M."/>
            <person name="Lapidus A."/>
            <person name="Lindquist E.A."/>
            <person name="Lipzen A.M."/>
            <person name="Meier-Kolthoff J.P."/>
            <person name="Ohm R.A."/>
            <person name="Otillar R.P."/>
            <person name="Pangilinan J.L."/>
            <person name="Peng Y."/>
            <person name="Rokas A."/>
            <person name="Rosa C.A."/>
            <person name="Scheuner C."/>
            <person name="Sibirny A.A."/>
            <person name="Slot J.C."/>
            <person name="Stielow J.B."/>
            <person name="Sun H."/>
            <person name="Kurtzman C.P."/>
            <person name="Blackwell M."/>
            <person name="Grigoriev I.V."/>
            <person name="Jeffries T.W."/>
        </authorList>
    </citation>
    <scope>NUCLEOTIDE SEQUENCE [LARGE SCALE GENOMIC DNA]</scope>
    <source>
        <strain evidence="13">NRRL Y-1626</strain>
    </source>
</reference>
<dbReference type="Proteomes" id="UP000092321">
    <property type="component" value="Unassembled WGS sequence"/>
</dbReference>
<dbReference type="OrthoDB" id="21557at2759"/>
<dbReference type="Pfam" id="PF08209">
    <property type="entry name" value="Sgf11"/>
    <property type="match status" value="1"/>
</dbReference>
<sequence length="189" mass="21318">MPNELSDFANLLVDKMLLSIAEREITETYLSFQQSPEILKFIYQNMNNNEVFNSQNITSNNNSNNNSNSSNGNSGKEDMQYRIPTTSEFMKNLLPDKLVKQEDSDSKADNNIDTFNKEPSLDIILSQSNTPNLPNANLNNLNNGKNPMANLINNSSGNESIYVKCDICNRDIVSNRFAQHLERCLNGKT</sequence>
<evidence type="ECO:0000256" key="1">
    <source>
        <dbReference type="ARBA" id="ARBA00004123"/>
    </source>
</evidence>
<feature type="non-terminal residue" evidence="12">
    <location>
        <position position="189"/>
    </location>
</feature>
<feature type="region of interest" description="Disordered" evidence="11">
    <location>
        <begin position="53"/>
        <end position="79"/>
    </location>
</feature>
<comment type="subunit">
    <text evidence="10">Component of the 1.8 MDa SAGA transcription coactivator-HAT complex. SAGA is built of 5 distinct domains with specialized functions. Within the SAGA complex, SUS1, SGF11, SGF73 and UBP8 form an additional subcomplex of SAGA called the DUB module (deubiquitination module). Interacts directly with SGF73, SUS1 and UBP8.</text>
</comment>
<comment type="similarity">
    <text evidence="10">Belongs to the SGF11 family.</text>
</comment>
<keyword evidence="9" id="KW-0539">Nucleus</keyword>
<dbReference type="Gene3D" id="3.30.160.60">
    <property type="entry name" value="Classic Zinc Finger"/>
    <property type="match status" value="1"/>
</dbReference>
<proteinExistence type="inferred from homology"/>
<accession>A0A1B7THE7</accession>
<protein>
    <recommendedName>
        <fullName evidence="10">SAGA-associated factor 11</fullName>
    </recommendedName>
</protein>
<keyword evidence="2" id="KW-0479">Metal-binding</keyword>
<dbReference type="GO" id="GO:0070461">
    <property type="term" value="C:SAGA-type complex"/>
    <property type="evidence" value="ECO:0007669"/>
    <property type="project" value="UniProtKB-ARBA"/>
</dbReference>
<evidence type="ECO:0000256" key="9">
    <source>
        <dbReference type="ARBA" id="ARBA00023242"/>
    </source>
</evidence>
<keyword evidence="4" id="KW-0862">Zinc</keyword>
<dbReference type="InterPro" id="IPR013246">
    <property type="entry name" value="SAGA_su_Sgf11"/>
</dbReference>
<keyword evidence="13" id="KW-1185">Reference proteome</keyword>
<dbReference type="AlphaFoldDB" id="A0A1B7THE7"/>
<evidence type="ECO:0000313" key="12">
    <source>
        <dbReference type="EMBL" id="OBA28161.1"/>
    </source>
</evidence>
<keyword evidence="3" id="KW-0863">Zinc-finger</keyword>
<keyword evidence="5" id="KW-0156">Chromatin regulator</keyword>
<evidence type="ECO:0000256" key="10">
    <source>
        <dbReference type="RuleBase" id="RU261113"/>
    </source>
</evidence>
<feature type="compositionally biased region" description="Low complexity" evidence="11">
    <location>
        <begin position="53"/>
        <end position="74"/>
    </location>
</feature>
<evidence type="ECO:0000256" key="8">
    <source>
        <dbReference type="ARBA" id="ARBA00023163"/>
    </source>
</evidence>
<evidence type="ECO:0000256" key="2">
    <source>
        <dbReference type="ARBA" id="ARBA00022723"/>
    </source>
</evidence>
<organism evidence="12 13">
    <name type="scientific">Hanseniaspora valbyensis NRRL Y-1626</name>
    <dbReference type="NCBI Taxonomy" id="766949"/>
    <lineage>
        <taxon>Eukaryota</taxon>
        <taxon>Fungi</taxon>
        <taxon>Dikarya</taxon>
        <taxon>Ascomycota</taxon>
        <taxon>Saccharomycotina</taxon>
        <taxon>Saccharomycetes</taxon>
        <taxon>Saccharomycodales</taxon>
        <taxon>Saccharomycodaceae</taxon>
        <taxon>Hanseniaspora</taxon>
    </lineage>
</organism>
<evidence type="ECO:0000256" key="4">
    <source>
        <dbReference type="ARBA" id="ARBA00022833"/>
    </source>
</evidence>
<dbReference type="EMBL" id="LXPE01000005">
    <property type="protein sequence ID" value="OBA28161.1"/>
    <property type="molecule type" value="Genomic_DNA"/>
</dbReference>
<evidence type="ECO:0000256" key="3">
    <source>
        <dbReference type="ARBA" id="ARBA00022771"/>
    </source>
</evidence>
<comment type="function">
    <text evidence="10">Functions as component of the transcription regulatory histone acetylation (HAT) complex SAGA. At the promoters, SAGA is required for recruitment of the basal transcription machinery. It influences RNA polymerase II transcriptional activity through different activities such as TBP interaction and promoter selectivity, interaction with transcription activators, and chromatin modification through histone acetylation and deubiquitination. SAGA acetylates nucleosomal histone H3 to some extent (to form H3K9ac, H3K14ac, H3K18ac and H3K23ac). SAGA interacts with DNA via upstream activating sequences (UASs). Involved in transcriptional regulation of a subset of SAGA-regulated genes. Within the SAGA complex, participates in a subcomplex, that specifically deubiquitinates histones H2B.</text>
</comment>
<evidence type="ECO:0000256" key="7">
    <source>
        <dbReference type="ARBA" id="ARBA00023159"/>
    </source>
</evidence>
<name>A0A1B7THE7_9ASCO</name>
<evidence type="ECO:0000256" key="11">
    <source>
        <dbReference type="SAM" id="MobiDB-lite"/>
    </source>
</evidence>
<comment type="caution">
    <text evidence="12">The sequence shown here is derived from an EMBL/GenBank/DDBJ whole genome shotgun (WGS) entry which is preliminary data.</text>
</comment>
<keyword evidence="8" id="KW-0804">Transcription</keyword>
<dbReference type="GO" id="GO:0006325">
    <property type="term" value="P:chromatin organization"/>
    <property type="evidence" value="ECO:0007669"/>
    <property type="project" value="UniProtKB-KW"/>
</dbReference>